<proteinExistence type="predicted"/>
<dbReference type="AlphaFoldDB" id="A0A5C5Z4Z3"/>
<comment type="caution">
    <text evidence="1">The sequence shown here is derived from an EMBL/GenBank/DDBJ whole genome shotgun (WGS) entry which is preliminary data.</text>
</comment>
<organism evidence="1 2">
    <name type="scientific">Novipirellula herctigrandis</name>
    <dbReference type="NCBI Taxonomy" id="2527986"/>
    <lineage>
        <taxon>Bacteria</taxon>
        <taxon>Pseudomonadati</taxon>
        <taxon>Planctomycetota</taxon>
        <taxon>Planctomycetia</taxon>
        <taxon>Pirellulales</taxon>
        <taxon>Pirellulaceae</taxon>
        <taxon>Novipirellula</taxon>
    </lineage>
</organism>
<accession>A0A5C5Z4Z3</accession>
<gene>
    <name evidence="1" type="ORF">CA13_35680</name>
</gene>
<dbReference type="Gene3D" id="2.60.120.260">
    <property type="entry name" value="Galactose-binding domain-like"/>
    <property type="match status" value="1"/>
</dbReference>
<dbReference type="EMBL" id="SJPJ01000001">
    <property type="protein sequence ID" value="TWT82107.1"/>
    <property type="molecule type" value="Genomic_DNA"/>
</dbReference>
<evidence type="ECO:0000313" key="1">
    <source>
        <dbReference type="EMBL" id="TWT82107.1"/>
    </source>
</evidence>
<sequence length="1232" mass="135990">MARHGRLCRPNAIITHLFGAILLCCASVCLLACTLKAAETELQPPVNLRLELSWTTELANRWRIQVEVVDRNGTAILSELENRCQEPTVCGAFQLNDDASSWTFSPRFATGNGGARFQVTASDAAELVVRVDSFDAATTPDDSQSVSTGMVTRIPLQKLISETVNSQTDPTWVLRRVANDSVRVSFADPSIIRQPGTPIETRVVGNALVEGKSKLLHLVSSIIRASDGKVVSTQTDPFEIDSQGNSKPVTVANRCPTEPGVYELRYEVTNEDRLWSRLRRREDSVVRVARPIVVLPETTPVGGEIAFESWPTISHLKLTNTTDWAVPQFFSFRTIPLLPSPLLPDKTLSETRLDSEPAEFPEGMHEGEKTTMIPPSNSFETALKNLRIGYPHHITIRYPANQSLHLRIQIANRRQSFHECHTDYVIQDERHAVDPQRSRNPKWLTQSILYYPQGQDRIRVSNIDPSDSAAIESIEIKSGPANLAASNFSPEKDAARASAIRLNGFDWVHSFSDTLEHSSLTTESIELYRLYVATERISQYAAVLGADTLLVSANEDGRTWFPTSQFASSKKSSDLEDQYLDVVLSLMDRFGCQVVIALEPNMTLRRAETSGESHSRAYRFVDPIVSESVLAITDEMIAVAKPHRCFGGMAISCGKRSHCRPIPTTSLPNDEILQAFAQSVDQESLTLEQLKTWISQTGFQTYCNWAINLTRKHYEAIAARCDAKALWLVDLPESELVTNNASAMVDSSWPDASTHSNIVPVATQFRGAYSSLSKQLDTEKLVAQQTTSLEPLSGRIGVAIRSSTSADYPTSAMVDRILGVTLNHAINQLDPKLIVIDYEAIQTSLSDGLRTAMFVMGELSSSPMKEFASADPVTQTVRVQWGMENGHIVLLISNNAPWPSELELRCRKPVRWQDPSDLQKSFAMSDDNLVTRIGLHTGELKVVRSAQTELPENVLAWSSRVQGGAEGIEQIKADVTTVVEKLGTLSDSEPYDALSNGGFEDAGGVGITGWMHAQYPAGSVTTDSHESIEGKQSLCMTTDGQVASQTWLVSETIAPPASGRLAVAMACRAKASEVTTPHKLRVSVEGTDSGASFRYSQEVELPRNGQWQPRKILSEAASLDASKVESLRITIDSLSPGKIWIDDVRLHDFFPTSKERTELQTQAFLAVQGLQRGNLEPSARLLKNRWARVLIQTASVAKVKAPTNAETDQVAPDETHGVAQRIRNWLPRPMRF</sequence>
<reference evidence="1 2" key="1">
    <citation type="submission" date="2019-02" db="EMBL/GenBank/DDBJ databases">
        <title>Deep-cultivation of Planctomycetes and their phenomic and genomic characterization uncovers novel biology.</title>
        <authorList>
            <person name="Wiegand S."/>
            <person name="Jogler M."/>
            <person name="Boedeker C."/>
            <person name="Pinto D."/>
            <person name="Vollmers J."/>
            <person name="Rivas-Marin E."/>
            <person name="Kohn T."/>
            <person name="Peeters S.H."/>
            <person name="Heuer A."/>
            <person name="Rast P."/>
            <person name="Oberbeckmann S."/>
            <person name="Bunk B."/>
            <person name="Jeske O."/>
            <person name="Meyerdierks A."/>
            <person name="Storesund J.E."/>
            <person name="Kallscheuer N."/>
            <person name="Luecker S."/>
            <person name="Lage O.M."/>
            <person name="Pohl T."/>
            <person name="Merkel B.J."/>
            <person name="Hornburger P."/>
            <person name="Mueller R.-W."/>
            <person name="Bruemmer F."/>
            <person name="Labrenz M."/>
            <person name="Spormann A.M."/>
            <person name="Op Den Camp H."/>
            <person name="Overmann J."/>
            <person name="Amann R."/>
            <person name="Jetten M.S.M."/>
            <person name="Mascher T."/>
            <person name="Medema M.H."/>
            <person name="Devos D.P."/>
            <person name="Kaster A.-K."/>
            <person name="Ovreas L."/>
            <person name="Rohde M."/>
            <person name="Galperin M.Y."/>
            <person name="Jogler C."/>
        </authorList>
    </citation>
    <scope>NUCLEOTIDE SEQUENCE [LARGE SCALE GENOMIC DNA]</scope>
    <source>
        <strain evidence="1 2">CA13</strain>
    </source>
</reference>
<evidence type="ECO:0000313" key="2">
    <source>
        <dbReference type="Proteomes" id="UP000315010"/>
    </source>
</evidence>
<dbReference type="Proteomes" id="UP000315010">
    <property type="component" value="Unassembled WGS sequence"/>
</dbReference>
<protein>
    <recommendedName>
        <fullName evidence="3">Glycosyl hydrolase-like 10 domain-containing protein</fullName>
    </recommendedName>
</protein>
<name>A0A5C5Z4Z3_9BACT</name>
<evidence type="ECO:0008006" key="3">
    <source>
        <dbReference type="Google" id="ProtNLM"/>
    </source>
</evidence>
<keyword evidence="2" id="KW-1185">Reference proteome</keyword>